<feature type="region of interest" description="Disordered" evidence="1">
    <location>
        <begin position="299"/>
        <end position="323"/>
    </location>
</feature>
<keyword evidence="3" id="KW-1185">Reference proteome</keyword>
<feature type="compositionally biased region" description="Acidic residues" evidence="1">
    <location>
        <begin position="305"/>
        <end position="323"/>
    </location>
</feature>
<dbReference type="Proteomes" id="UP000077069">
    <property type="component" value="Unassembled WGS sequence"/>
</dbReference>
<proteinExistence type="predicted"/>
<feature type="compositionally biased region" description="Pro residues" evidence="1">
    <location>
        <begin position="81"/>
        <end position="90"/>
    </location>
</feature>
<dbReference type="AlphaFoldDB" id="A0A177CGH1"/>
<sequence length="323" mass="35864">MKQMRSMDHGSMMRALSAEPPQQLRRCKKPFQYHSGNCGPLDFVEQLRAYADRKSPSGPQAQKQIHLPSATSAVASQNEPADPPGVPAAPPQTTDHEMDALFAAYIEYPEIPTENTRPESSKRSQTLREPSKRRRTTDGPQHTKSSLLPLERVPDKCRIHNILLRLPLRITSIKAAMLKLDMRTNCIEWGYPLDASPYDGLGMSITDVLLRAYVLRIDGMLESFETGLDREDVLRAMESGIRRAFSERVDGDDDVGQMEGWIGEGIGSTEAGMDFCDGEFGAVLPERSSVSASELTITHPMCSDRDDDGDFGDGLDDESLMDF</sequence>
<feature type="region of interest" description="Disordered" evidence="1">
    <location>
        <begin position="112"/>
        <end position="148"/>
    </location>
</feature>
<evidence type="ECO:0000313" key="2">
    <source>
        <dbReference type="EMBL" id="OAG05797.1"/>
    </source>
</evidence>
<gene>
    <name evidence="2" type="ORF">CC84DRAFT_1217105</name>
</gene>
<name>A0A177CGH1_9PLEO</name>
<protein>
    <submittedName>
        <fullName evidence="2">Uncharacterized protein</fullName>
    </submittedName>
</protein>
<dbReference type="GeneID" id="28766351"/>
<evidence type="ECO:0000313" key="3">
    <source>
        <dbReference type="Proteomes" id="UP000077069"/>
    </source>
</evidence>
<dbReference type="EMBL" id="KV441552">
    <property type="protein sequence ID" value="OAG05797.1"/>
    <property type="molecule type" value="Genomic_DNA"/>
</dbReference>
<organism evidence="2 3">
    <name type="scientific">Paraphaeosphaeria sporulosa</name>
    <dbReference type="NCBI Taxonomy" id="1460663"/>
    <lineage>
        <taxon>Eukaryota</taxon>
        <taxon>Fungi</taxon>
        <taxon>Dikarya</taxon>
        <taxon>Ascomycota</taxon>
        <taxon>Pezizomycotina</taxon>
        <taxon>Dothideomycetes</taxon>
        <taxon>Pleosporomycetidae</taxon>
        <taxon>Pleosporales</taxon>
        <taxon>Massarineae</taxon>
        <taxon>Didymosphaeriaceae</taxon>
        <taxon>Paraphaeosphaeria</taxon>
    </lineage>
</organism>
<dbReference type="InParanoid" id="A0A177CGH1"/>
<feature type="compositionally biased region" description="Polar residues" evidence="1">
    <location>
        <begin position="57"/>
        <end position="79"/>
    </location>
</feature>
<feature type="region of interest" description="Disordered" evidence="1">
    <location>
        <begin position="1"/>
        <end position="24"/>
    </location>
</feature>
<dbReference type="STRING" id="1460663.A0A177CGH1"/>
<dbReference type="OrthoDB" id="10672394at2759"/>
<accession>A0A177CGH1</accession>
<dbReference type="RefSeq" id="XP_018036162.1">
    <property type="nucleotide sequence ID" value="XM_018182865.1"/>
</dbReference>
<evidence type="ECO:0000256" key="1">
    <source>
        <dbReference type="SAM" id="MobiDB-lite"/>
    </source>
</evidence>
<feature type="region of interest" description="Disordered" evidence="1">
    <location>
        <begin position="49"/>
        <end position="94"/>
    </location>
</feature>
<reference evidence="2 3" key="1">
    <citation type="submission" date="2016-05" db="EMBL/GenBank/DDBJ databases">
        <title>Comparative analysis of secretome profiles of manganese(II)-oxidizing ascomycete fungi.</title>
        <authorList>
            <consortium name="DOE Joint Genome Institute"/>
            <person name="Zeiner C.A."/>
            <person name="Purvine S.O."/>
            <person name="Zink E.M."/>
            <person name="Wu S."/>
            <person name="Pasa-Tolic L."/>
            <person name="Chaput D.L."/>
            <person name="Haridas S."/>
            <person name="Grigoriev I.V."/>
            <person name="Santelli C.M."/>
            <person name="Hansel C.M."/>
        </authorList>
    </citation>
    <scope>NUCLEOTIDE SEQUENCE [LARGE SCALE GENOMIC DNA]</scope>
    <source>
        <strain evidence="2 3">AP3s5-JAC2a</strain>
    </source>
</reference>